<dbReference type="KEGG" id="mlr:MELLADRAFT_84396"/>
<sequence length="294" mass="33589">MANKRQKHCCKSTEIKHKQDHRDHLLLRSTEKKSNIILHTPKIIETPNESTLSDQSKAQAEYKEKIKEKFGLPPDTDFIHQADHGQNNILKLKYGIVVILNMSRTKMIAVICFNEQQYTEDDGKRIQTEASERLFKQFEKSMSTMYQHGTAQNKIRTNGSTIRVKRNRRGDMFAIGMRPGYLKGVAGVTAHSVLLMDKDLRCQKNLPYIQQFLAGQFSSLALGAFQSNVELCAKYSNFSWASIFFFNSLNGNVFGANFGMTHNKWNNTAHKDPHATGYSFGLFVLIKRLTGKLY</sequence>
<dbReference type="InterPro" id="IPR046798">
    <property type="entry name" value="2OG-FeII_Oxy_6"/>
</dbReference>
<dbReference type="EMBL" id="GL883099">
    <property type="protein sequence ID" value="EGG08830.1"/>
    <property type="molecule type" value="Genomic_DNA"/>
</dbReference>
<keyword evidence="3" id="KW-1185">Reference proteome</keyword>
<proteinExistence type="predicted"/>
<dbReference type="RefSeq" id="XP_007407804.1">
    <property type="nucleotide sequence ID" value="XM_007407742.1"/>
</dbReference>
<reference evidence="3" key="1">
    <citation type="journal article" date="2011" name="Proc. Natl. Acad. Sci. U.S.A.">
        <title>Obligate biotrophy features unraveled by the genomic analysis of rust fungi.</title>
        <authorList>
            <person name="Duplessis S."/>
            <person name="Cuomo C.A."/>
            <person name="Lin Y.-C."/>
            <person name="Aerts A."/>
            <person name="Tisserant E."/>
            <person name="Veneault-Fourrey C."/>
            <person name="Joly D.L."/>
            <person name="Hacquard S."/>
            <person name="Amselem J."/>
            <person name="Cantarel B.L."/>
            <person name="Chiu R."/>
            <person name="Coutinho P.M."/>
            <person name="Feau N."/>
            <person name="Field M."/>
            <person name="Frey P."/>
            <person name="Gelhaye E."/>
            <person name="Goldberg J."/>
            <person name="Grabherr M.G."/>
            <person name="Kodira C.D."/>
            <person name="Kohler A."/>
            <person name="Kuees U."/>
            <person name="Lindquist E.A."/>
            <person name="Lucas S.M."/>
            <person name="Mago R."/>
            <person name="Mauceli E."/>
            <person name="Morin E."/>
            <person name="Murat C."/>
            <person name="Pangilinan J.L."/>
            <person name="Park R."/>
            <person name="Pearson M."/>
            <person name="Quesneville H."/>
            <person name="Rouhier N."/>
            <person name="Sakthikumar S."/>
            <person name="Salamov A.A."/>
            <person name="Schmutz J."/>
            <person name="Selles B."/>
            <person name="Shapiro H."/>
            <person name="Tanguay P."/>
            <person name="Tuskan G.A."/>
            <person name="Henrissat B."/>
            <person name="Van de Peer Y."/>
            <person name="Rouze P."/>
            <person name="Ellis J.G."/>
            <person name="Dodds P.N."/>
            <person name="Schein J.E."/>
            <person name="Zhong S."/>
            <person name="Hamelin R.C."/>
            <person name="Grigoriev I.V."/>
            <person name="Szabo L.J."/>
            <person name="Martin F."/>
        </authorList>
    </citation>
    <scope>NUCLEOTIDE SEQUENCE [LARGE SCALE GENOMIC DNA]</scope>
    <source>
        <strain evidence="3">98AG31 / pathotype 3-4-7</strain>
    </source>
</reference>
<dbReference type="HOGENOM" id="CLU_946900_0_0_1"/>
<dbReference type="Pfam" id="PF20515">
    <property type="entry name" value="2OG-FeII_Oxy_6"/>
    <property type="match status" value="1"/>
</dbReference>
<dbReference type="Proteomes" id="UP000001072">
    <property type="component" value="Unassembled WGS sequence"/>
</dbReference>
<evidence type="ECO:0000313" key="3">
    <source>
        <dbReference type="Proteomes" id="UP000001072"/>
    </source>
</evidence>
<dbReference type="InParanoid" id="F4RFL7"/>
<dbReference type="VEuPathDB" id="FungiDB:MELLADRAFT_84396"/>
<gene>
    <name evidence="2" type="ORF">MELLADRAFT_84396</name>
</gene>
<feature type="domain" description="Tet-like 2OG-Fe(II) oxygenase" evidence="1">
    <location>
        <begin position="150"/>
        <end position="293"/>
    </location>
</feature>
<accession>F4RFL7</accession>
<evidence type="ECO:0000259" key="1">
    <source>
        <dbReference type="Pfam" id="PF20515"/>
    </source>
</evidence>
<name>F4RFL7_MELLP</name>
<dbReference type="AlphaFoldDB" id="F4RFL7"/>
<organism evidence="3">
    <name type="scientific">Melampsora larici-populina (strain 98AG31 / pathotype 3-4-7)</name>
    <name type="common">Poplar leaf rust fungus</name>
    <dbReference type="NCBI Taxonomy" id="747676"/>
    <lineage>
        <taxon>Eukaryota</taxon>
        <taxon>Fungi</taxon>
        <taxon>Dikarya</taxon>
        <taxon>Basidiomycota</taxon>
        <taxon>Pucciniomycotina</taxon>
        <taxon>Pucciniomycetes</taxon>
        <taxon>Pucciniales</taxon>
        <taxon>Melampsoraceae</taxon>
        <taxon>Melampsora</taxon>
    </lineage>
</organism>
<protein>
    <recommendedName>
        <fullName evidence="1">Tet-like 2OG-Fe(II) oxygenase domain-containing protein</fullName>
    </recommendedName>
</protein>
<dbReference type="OrthoDB" id="2503998at2759"/>
<dbReference type="GeneID" id="18933470"/>
<evidence type="ECO:0000313" key="2">
    <source>
        <dbReference type="EMBL" id="EGG08830.1"/>
    </source>
</evidence>